<dbReference type="RefSeq" id="WP_182808905.1">
    <property type="nucleotide sequence ID" value="NZ_JACJFM010000012.1"/>
</dbReference>
<dbReference type="Pfam" id="PF13439">
    <property type="entry name" value="Glyco_transf_4"/>
    <property type="match status" value="1"/>
</dbReference>
<evidence type="ECO:0000259" key="1">
    <source>
        <dbReference type="Pfam" id="PF00534"/>
    </source>
</evidence>
<dbReference type="AlphaFoldDB" id="A0A839IRJ7"/>
<keyword evidence="4" id="KW-1185">Reference proteome</keyword>
<dbReference type="SUPFAM" id="SSF53756">
    <property type="entry name" value="UDP-Glycosyltransferase/glycogen phosphorylase"/>
    <property type="match status" value="1"/>
</dbReference>
<feature type="domain" description="Glycosyl transferase family 1" evidence="1">
    <location>
        <begin position="165"/>
        <end position="319"/>
    </location>
</feature>
<feature type="domain" description="Glycosyltransferase subfamily 4-like N-terminal" evidence="2">
    <location>
        <begin position="13"/>
        <end position="145"/>
    </location>
</feature>
<dbReference type="GO" id="GO:1901135">
    <property type="term" value="P:carbohydrate derivative metabolic process"/>
    <property type="evidence" value="ECO:0007669"/>
    <property type="project" value="UniProtKB-ARBA"/>
</dbReference>
<dbReference type="Pfam" id="PF00534">
    <property type="entry name" value="Glycos_transf_1"/>
    <property type="match status" value="1"/>
</dbReference>
<comment type="caution">
    <text evidence="3">The sequence shown here is derived from an EMBL/GenBank/DDBJ whole genome shotgun (WGS) entry which is preliminary data.</text>
</comment>
<sequence length="344" mass="38229">MKVLHVNLARGFRGGERQTELLIRALSDLDIQQVLACRPDSPLRDRLQDTSGLSFCDAAGQLSGHSLKAQADIVHAHEAKGVHWAWLEHQLNKTPYILTRRVDTPVKTKWFNRKSYSAAARNVAISNLIADHLKQRNWSRVELVPSVMARMSADASVTEAFRAEFADKFILGHIGALVDKHKGQRILIEAAGRLKQSHPQIQILFFGKGEDEAALKAESAELDNISWMGFKSNIGDYIPGLDLFAFPSRNEGLGSTLFDVMNAGVPIVAARAGGIPDIIHHEKTGLLVPAENAEALYDGIVRLYESEELRQQLVAGAHKHLVNYTPEVMAQSYLKIYQEILSER</sequence>
<keyword evidence="3" id="KW-0808">Transferase</keyword>
<organism evidence="3 4">
    <name type="scientific">Oceanospirillum sediminis</name>
    <dbReference type="NCBI Taxonomy" id="2760088"/>
    <lineage>
        <taxon>Bacteria</taxon>
        <taxon>Pseudomonadati</taxon>
        <taxon>Pseudomonadota</taxon>
        <taxon>Gammaproteobacteria</taxon>
        <taxon>Oceanospirillales</taxon>
        <taxon>Oceanospirillaceae</taxon>
        <taxon>Oceanospirillum</taxon>
    </lineage>
</organism>
<dbReference type="CDD" id="cd03801">
    <property type="entry name" value="GT4_PimA-like"/>
    <property type="match status" value="1"/>
</dbReference>
<reference evidence="3 4" key="1">
    <citation type="submission" date="2020-08" db="EMBL/GenBank/DDBJ databases">
        <title>Oceanospirillum sp. nov. isolated from marine sediment.</title>
        <authorList>
            <person name="Ji X."/>
        </authorList>
    </citation>
    <scope>NUCLEOTIDE SEQUENCE [LARGE SCALE GENOMIC DNA]</scope>
    <source>
        <strain evidence="3 4">D5</strain>
    </source>
</reference>
<evidence type="ECO:0000313" key="4">
    <source>
        <dbReference type="Proteomes" id="UP000565262"/>
    </source>
</evidence>
<proteinExistence type="predicted"/>
<gene>
    <name evidence="3" type="ORF">H4O21_10900</name>
</gene>
<protein>
    <submittedName>
        <fullName evidence="3">Glycosyltransferase family 4 protein</fullName>
    </submittedName>
</protein>
<dbReference type="EMBL" id="JACJFM010000012">
    <property type="protein sequence ID" value="MBB1487119.1"/>
    <property type="molecule type" value="Genomic_DNA"/>
</dbReference>
<dbReference type="Proteomes" id="UP000565262">
    <property type="component" value="Unassembled WGS sequence"/>
</dbReference>
<dbReference type="Gene3D" id="3.40.50.2000">
    <property type="entry name" value="Glycogen Phosphorylase B"/>
    <property type="match status" value="2"/>
</dbReference>
<dbReference type="InterPro" id="IPR001296">
    <property type="entry name" value="Glyco_trans_1"/>
</dbReference>
<accession>A0A839IRJ7</accession>
<evidence type="ECO:0000313" key="3">
    <source>
        <dbReference type="EMBL" id="MBB1487119.1"/>
    </source>
</evidence>
<name>A0A839IRJ7_9GAMM</name>
<evidence type="ECO:0000259" key="2">
    <source>
        <dbReference type="Pfam" id="PF13439"/>
    </source>
</evidence>
<dbReference type="PANTHER" id="PTHR12526">
    <property type="entry name" value="GLYCOSYLTRANSFERASE"/>
    <property type="match status" value="1"/>
</dbReference>
<dbReference type="GO" id="GO:0016757">
    <property type="term" value="F:glycosyltransferase activity"/>
    <property type="evidence" value="ECO:0007669"/>
    <property type="project" value="InterPro"/>
</dbReference>
<dbReference type="InterPro" id="IPR028098">
    <property type="entry name" value="Glyco_trans_4-like_N"/>
</dbReference>